<sequence>MAARVIWSGVALDDLDSIAEYIHRDSPHHAQRMVDAALALAGSIGEQPLSGRVVPELDDPAIRERFLYSYRLLYAVGDARVEMLAIIHGRRLLESIGDRFA</sequence>
<keyword evidence="2" id="KW-1277">Toxin-antitoxin system</keyword>
<evidence type="ECO:0000313" key="3">
    <source>
        <dbReference type="EMBL" id="MBS7458584.1"/>
    </source>
</evidence>
<dbReference type="RefSeq" id="WP_213173871.1">
    <property type="nucleotide sequence ID" value="NZ_JAGQFT020000012.1"/>
</dbReference>
<comment type="caution">
    <text evidence="3">The sequence shown here is derived from an EMBL/GenBank/DDBJ whole genome shotgun (WGS) entry which is preliminary data.</text>
</comment>
<dbReference type="PANTHER" id="PTHR33755">
    <property type="entry name" value="TOXIN PARE1-RELATED"/>
    <property type="match status" value="1"/>
</dbReference>
<organism evidence="3 4">
    <name type="scientific">Coralloluteibacterium stylophorae</name>
    <dbReference type="NCBI Taxonomy" id="1776034"/>
    <lineage>
        <taxon>Bacteria</taxon>
        <taxon>Pseudomonadati</taxon>
        <taxon>Pseudomonadota</taxon>
        <taxon>Gammaproteobacteria</taxon>
        <taxon>Lysobacterales</taxon>
        <taxon>Lysobacteraceae</taxon>
        <taxon>Coralloluteibacterium</taxon>
    </lineage>
</organism>
<accession>A0AAP2CDZ5</accession>
<dbReference type="InterPro" id="IPR051803">
    <property type="entry name" value="TA_system_RelE-like_toxin"/>
</dbReference>
<protein>
    <submittedName>
        <fullName evidence="3">Type II toxin-antitoxin system RelE/ParE family toxin</fullName>
    </submittedName>
</protein>
<evidence type="ECO:0000256" key="2">
    <source>
        <dbReference type="ARBA" id="ARBA00022649"/>
    </source>
</evidence>
<dbReference type="Proteomes" id="UP000675747">
    <property type="component" value="Unassembled WGS sequence"/>
</dbReference>
<proteinExistence type="inferred from homology"/>
<evidence type="ECO:0000313" key="4">
    <source>
        <dbReference type="Proteomes" id="UP000675747"/>
    </source>
</evidence>
<dbReference type="EMBL" id="JAGQFT020000012">
    <property type="protein sequence ID" value="MBS7458584.1"/>
    <property type="molecule type" value="Genomic_DNA"/>
</dbReference>
<dbReference type="AlphaFoldDB" id="A0AAP2CDZ5"/>
<dbReference type="InterPro" id="IPR035093">
    <property type="entry name" value="RelE/ParE_toxin_dom_sf"/>
</dbReference>
<evidence type="ECO:0000256" key="1">
    <source>
        <dbReference type="ARBA" id="ARBA00006226"/>
    </source>
</evidence>
<name>A0AAP2CDZ5_9GAMM</name>
<gene>
    <name evidence="3" type="ORF">KB893_015700</name>
</gene>
<dbReference type="InterPro" id="IPR007712">
    <property type="entry name" value="RelE/ParE_toxin"/>
</dbReference>
<dbReference type="Pfam" id="PF05016">
    <property type="entry name" value="ParE_toxin"/>
    <property type="match status" value="1"/>
</dbReference>
<dbReference type="PANTHER" id="PTHR33755:SF5">
    <property type="entry name" value="TYPE II TOXIN-ANTITOXIN SYSTEM RELE_PARE FAMILY TOXIN"/>
    <property type="match status" value="1"/>
</dbReference>
<reference evidence="3 4" key="1">
    <citation type="journal article" date="2021" name="Microbiol. Resour. Announc.">
        <title>Draft Genome Sequence of Coralloluteibacterium stylophorae LMG 29479T.</title>
        <authorList>
            <person name="Karlyshev A.V."/>
            <person name="Kudryashova E.B."/>
            <person name="Ariskina E.V."/>
            <person name="Conroy A.P."/>
            <person name="Abidueva E.Y."/>
        </authorList>
    </citation>
    <scope>NUCLEOTIDE SEQUENCE [LARGE SCALE GENOMIC DNA]</scope>
    <source>
        <strain evidence="3 4">LMG 29479</strain>
    </source>
</reference>
<comment type="similarity">
    <text evidence="1">Belongs to the RelE toxin family.</text>
</comment>
<keyword evidence="4" id="KW-1185">Reference proteome</keyword>
<dbReference type="Gene3D" id="3.30.2310.20">
    <property type="entry name" value="RelE-like"/>
    <property type="match status" value="1"/>
</dbReference>